<gene>
    <name evidence="2" type="ORF">PAXINDRAFT_15708</name>
</gene>
<dbReference type="EMBL" id="KN819380">
    <property type="protein sequence ID" value="KIJ11407.1"/>
    <property type="molecule type" value="Genomic_DNA"/>
</dbReference>
<reference evidence="2 3" key="1">
    <citation type="submission" date="2014-06" db="EMBL/GenBank/DDBJ databases">
        <authorList>
            <consortium name="DOE Joint Genome Institute"/>
            <person name="Kuo A."/>
            <person name="Kohler A."/>
            <person name="Nagy L.G."/>
            <person name="Floudas D."/>
            <person name="Copeland A."/>
            <person name="Barry K.W."/>
            <person name="Cichocki N."/>
            <person name="Veneault-Fourrey C."/>
            <person name="LaButti K."/>
            <person name="Lindquist E.A."/>
            <person name="Lipzen A."/>
            <person name="Lundell T."/>
            <person name="Morin E."/>
            <person name="Murat C."/>
            <person name="Sun H."/>
            <person name="Tunlid A."/>
            <person name="Henrissat B."/>
            <person name="Grigoriev I.V."/>
            <person name="Hibbett D.S."/>
            <person name="Martin F."/>
            <person name="Nordberg H.P."/>
            <person name="Cantor M.N."/>
            <person name="Hua S.X."/>
        </authorList>
    </citation>
    <scope>NUCLEOTIDE SEQUENCE [LARGE SCALE GENOMIC DNA]</scope>
    <source>
        <strain evidence="2 3">ATCC 200175</strain>
    </source>
</reference>
<dbReference type="OrthoDB" id="2678560at2759"/>
<sequence>MVVPRALFIGPVVFTPPTAVSTRTISTAQNRVTLPSPITISQAYEEPPPLYFPSQNPIRRPPPPPVHPRPPSRIPQMAAAEPAQVVTLFRGDYGKEEEPVDWFALFQLSLPVTWSDNRKVEQFKLQLMPGSYTEEWFNDLGTIKMASMAALCTACFRRWPPMKKPRWSRVQQKEQIRGQTLQEEDIGAWIAEGWVEDYGQNVWATKVM</sequence>
<feature type="compositionally biased region" description="Pro residues" evidence="1">
    <location>
        <begin position="59"/>
        <end position="71"/>
    </location>
</feature>
<evidence type="ECO:0000256" key="1">
    <source>
        <dbReference type="SAM" id="MobiDB-lite"/>
    </source>
</evidence>
<dbReference type="Proteomes" id="UP000053647">
    <property type="component" value="Unassembled WGS sequence"/>
</dbReference>
<accession>A0A0C9TUC8</accession>
<dbReference type="HOGENOM" id="CLU_1267344_0_0_1"/>
<keyword evidence="3" id="KW-1185">Reference proteome</keyword>
<feature type="region of interest" description="Disordered" evidence="1">
    <location>
        <begin position="51"/>
        <end position="71"/>
    </location>
</feature>
<dbReference type="AlphaFoldDB" id="A0A0C9TUC8"/>
<reference evidence="3" key="2">
    <citation type="submission" date="2015-01" db="EMBL/GenBank/DDBJ databases">
        <title>Evolutionary Origins and Diversification of the Mycorrhizal Mutualists.</title>
        <authorList>
            <consortium name="DOE Joint Genome Institute"/>
            <consortium name="Mycorrhizal Genomics Consortium"/>
            <person name="Kohler A."/>
            <person name="Kuo A."/>
            <person name="Nagy L.G."/>
            <person name="Floudas D."/>
            <person name="Copeland A."/>
            <person name="Barry K.W."/>
            <person name="Cichocki N."/>
            <person name="Veneault-Fourrey C."/>
            <person name="LaButti K."/>
            <person name="Lindquist E.A."/>
            <person name="Lipzen A."/>
            <person name="Lundell T."/>
            <person name="Morin E."/>
            <person name="Murat C."/>
            <person name="Riley R."/>
            <person name="Ohm R."/>
            <person name="Sun H."/>
            <person name="Tunlid A."/>
            <person name="Henrissat B."/>
            <person name="Grigoriev I.V."/>
            <person name="Hibbett D.S."/>
            <person name="Martin F."/>
        </authorList>
    </citation>
    <scope>NUCLEOTIDE SEQUENCE [LARGE SCALE GENOMIC DNA]</scope>
    <source>
        <strain evidence="3">ATCC 200175</strain>
    </source>
</reference>
<organism evidence="2 3">
    <name type="scientific">Paxillus involutus ATCC 200175</name>
    <dbReference type="NCBI Taxonomy" id="664439"/>
    <lineage>
        <taxon>Eukaryota</taxon>
        <taxon>Fungi</taxon>
        <taxon>Dikarya</taxon>
        <taxon>Basidiomycota</taxon>
        <taxon>Agaricomycotina</taxon>
        <taxon>Agaricomycetes</taxon>
        <taxon>Agaricomycetidae</taxon>
        <taxon>Boletales</taxon>
        <taxon>Paxilineae</taxon>
        <taxon>Paxillaceae</taxon>
        <taxon>Paxillus</taxon>
    </lineage>
</organism>
<evidence type="ECO:0000313" key="2">
    <source>
        <dbReference type="EMBL" id="KIJ11407.1"/>
    </source>
</evidence>
<name>A0A0C9TUC8_PAXIN</name>
<protein>
    <submittedName>
        <fullName evidence="2">Uncharacterized protein</fullName>
    </submittedName>
</protein>
<evidence type="ECO:0000313" key="3">
    <source>
        <dbReference type="Proteomes" id="UP000053647"/>
    </source>
</evidence>
<proteinExistence type="predicted"/>